<gene>
    <name evidence="4" type="ORF">DL240_09885</name>
</gene>
<feature type="transmembrane region" description="Helical" evidence="2">
    <location>
        <begin position="246"/>
        <end position="270"/>
    </location>
</feature>
<dbReference type="InterPro" id="IPR026870">
    <property type="entry name" value="Zinc_ribbon_dom"/>
</dbReference>
<feature type="domain" description="Zinc-ribbon" evidence="3">
    <location>
        <begin position="4"/>
        <end position="25"/>
    </location>
</feature>
<evidence type="ECO:0000256" key="1">
    <source>
        <dbReference type="SAM" id="MobiDB-lite"/>
    </source>
</evidence>
<dbReference type="AlphaFoldDB" id="A0A328C571"/>
<keyword evidence="2" id="KW-0812">Transmembrane</keyword>
<evidence type="ECO:0000259" key="3">
    <source>
        <dbReference type="Pfam" id="PF13240"/>
    </source>
</evidence>
<feature type="region of interest" description="Disordered" evidence="1">
    <location>
        <begin position="185"/>
        <end position="225"/>
    </location>
</feature>
<protein>
    <recommendedName>
        <fullName evidence="3">Zinc-ribbon domain-containing protein</fullName>
    </recommendedName>
</protein>
<comment type="caution">
    <text evidence="4">The sequence shown here is derived from an EMBL/GenBank/DDBJ whole genome shotgun (WGS) entry which is preliminary data.</text>
</comment>
<keyword evidence="2" id="KW-1133">Transmembrane helix</keyword>
<dbReference type="Proteomes" id="UP000249169">
    <property type="component" value="Unassembled WGS sequence"/>
</dbReference>
<evidence type="ECO:0000313" key="4">
    <source>
        <dbReference type="EMBL" id="RAL22156.1"/>
    </source>
</evidence>
<evidence type="ECO:0000256" key="2">
    <source>
        <dbReference type="SAM" id="Phobius"/>
    </source>
</evidence>
<dbReference type="Pfam" id="PF13240">
    <property type="entry name" value="Zn_Ribbon_1"/>
    <property type="match status" value="1"/>
</dbReference>
<name>A0A328C571_9DELT</name>
<dbReference type="EMBL" id="QHKO01000004">
    <property type="protein sequence ID" value="RAL22156.1"/>
    <property type="molecule type" value="Genomic_DNA"/>
</dbReference>
<keyword evidence="5" id="KW-1185">Reference proteome</keyword>
<dbReference type="OrthoDB" id="5508472at2"/>
<dbReference type="RefSeq" id="WP_111729727.1">
    <property type="nucleotide sequence ID" value="NZ_QHKO01000004.1"/>
</dbReference>
<feature type="region of interest" description="Disordered" evidence="1">
    <location>
        <begin position="143"/>
        <end position="162"/>
    </location>
</feature>
<accession>A0A328C571</accession>
<feature type="region of interest" description="Disordered" evidence="1">
    <location>
        <begin position="82"/>
        <end position="102"/>
    </location>
</feature>
<sequence>MNICPNCGKEVDENARHCGHCGHKLQIEQKKTMLGMAAIDPAELRAHLARARDTADAADAASTGAPASSPEMAPTEVMASISAPAESGVESESAEPGFEDEVDAATGPTQAMSALTEPAPAIESPAITTPGGDVAAQATGPMEALQTPESSASPAAADGREAVEEADPLAATEMELPAVDLKRPAEQPATAAAEGDVPPVSTPEPLASASEPLASELGEASEQGLASTLPDNLAQLTADPENKKRLLLFLGAAAALLLGCCILGSALAFFL</sequence>
<reference evidence="4 5" key="1">
    <citation type="submission" date="2018-05" db="EMBL/GenBank/DDBJ databases">
        <title>Lujinxingia marina gen. nov. sp. nov., a new facultative anaerobic member of the class Deltaproteobacteria, and proposal of Lujinxingaceae fam. nov.</title>
        <authorList>
            <person name="Li C.-M."/>
        </authorList>
    </citation>
    <scope>NUCLEOTIDE SEQUENCE [LARGE SCALE GENOMIC DNA]</scope>
    <source>
        <strain evidence="4 5">B210</strain>
    </source>
</reference>
<evidence type="ECO:0000313" key="5">
    <source>
        <dbReference type="Proteomes" id="UP000249169"/>
    </source>
</evidence>
<proteinExistence type="predicted"/>
<keyword evidence="2" id="KW-0472">Membrane</keyword>
<organism evidence="4 5">
    <name type="scientific">Lujinxingia litoralis</name>
    <dbReference type="NCBI Taxonomy" id="2211119"/>
    <lineage>
        <taxon>Bacteria</taxon>
        <taxon>Deltaproteobacteria</taxon>
        <taxon>Bradymonadales</taxon>
        <taxon>Lujinxingiaceae</taxon>
        <taxon>Lujinxingia</taxon>
    </lineage>
</organism>